<dbReference type="PANTHER" id="PTHR33420">
    <property type="entry name" value="FIMBRIAL SUBUNIT ELFA-RELATED"/>
    <property type="match status" value="1"/>
</dbReference>
<accession>A0AA38Y156</accession>
<dbReference type="InterPro" id="IPR050263">
    <property type="entry name" value="Bact_Fimbrial_Adh_Pro"/>
</dbReference>
<evidence type="ECO:0000259" key="2">
    <source>
        <dbReference type="Pfam" id="PF00419"/>
    </source>
</evidence>
<dbReference type="InterPro" id="IPR036937">
    <property type="entry name" value="Adhesion_dom_fimbrial_sf"/>
</dbReference>
<evidence type="ECO:0000256" key="1">
    <source>
        <dbReference type="SAM" id="SignalP"/>
    </source>
</evidence>
<comment type="caution">
    <text evidence="3">The sequence shown here is derived from an EMBL/GenBank/DDBJ whole genome shotgun (WGS) entry which is preliminary data.</text>
</comment>
<dbReference type="AlphaFoldDB" id="A0AA38Y156"/>
<gene>
    <name evidence="3" type="ORF">H2204_007753</name>
</gene>
<dbReference type="EMBL" id="JAPDRN010000054">
    <property type="protein sequence ID" value="KAJ9632666.1"/>
    <property type="molecule type" value="Genomic_DNA"/>
</dbReference>
<organism evidence="3">
    <name type="scientific">Knufia peltigerae</name>
    <dbReference type="NCBI Taxonomy" id="1002370"/>
    <lineage>
        <taxon>Eukaryota</taxon>
        <taxon>Fungi</taxon>
        <taxon>Dikarya</taxon>
        <taxon>Ascomycota</taxon>
        <taxon>Pezizomycotina</taxon>
        <taxon>Eurotiomycetes</taxon>
        <taxon>Chaetothyriomycetidae</taxon>
        <taxon>Chaetothyriales</taxon>
        <taxon>Trichomeriaceae</taxon>
        <taxon>Knufia</taxon>
    </lineage>
</organism>
<keyword evidence="1" id="KW-0732">Signal</keyword>
<feature type="signal peptide" evidence="1">
    <location>
        <begin position="1"/>
        <end position="35"/>
    </location>
</feature>
<dbReference type="InterPro" id="IPR008966">
    <property type="entry name" value="Adhesion_dom_sf"/>
</dbReference>
<dbReference type="Pfam" id="PF00419">
    <property type="entry name" value="Fimbrial"/>
    <property type="match status" value="1"/>
</dbReference>
<dbReference type="Gene3D" id="2.60.40.1090">
    <property type="entry name" value="Fimbrial-type adhesion domain"/>
    <property type="match status" value="1"/>
</dbReference>
<dbReference type="SUPFAM" id="SSF49401">
    <property type="entry name" value="Bacterial adhesins"/>
    <property type="match status" value="1"/>
</dbReference>
<feature type="domain" description="Fimbrial-type adhesion" evidence="2">
    <location>
        <begin position="196"/>
        <end position="329"/>
    </location>
</feature>
<name>A0AA38Y156_9EURO</name>
<dbReference type="GO" id="GO:0043709">
    <property type="term" value="P:cell adhesion involved in single-species biofilm formation"/>
    <property type="evidence" value="ECO:0007669"/>
    <property type="project" value="TreeGrafter"/>
</dbReference>
<proteinExistence type="predicted"/>
<sequence>MQTREPLRPDSRVARLPRLAPLLVLAMAAAGPAAACQRLVLGDQVLDENRSLPNFDLPNVSVGGLGGFLANAYTCPPGNSEFVVDAPLAGLTYVRDITDAYGDTHAAYAFSDRSLLIGMRYQIRGAAPQPLRPGQRITMSASNTDTDRVYAGVLITYFLPGGAMESVPYRYLGTVEAWPASDPSQRLLTPISLGFTVPTVTCTLADASHTLEDVVANELAASGSSAKESSFDVAMNCPMDNVDVQLSLADANNPGSSNGQLAPATGTTAGGVQVQLLRNGQPVQFGQAWSHGWSSKGLQTLPFSARYLRTADPLEPGEVKGEAVLTADYR</sequence>
<protein>
    <recommendedName>
        <fullName evidence="2">Fimbrial-type adhesion domain-containing protein</fullName>
    </recommendedName>
</protein>
<evidence type="ECO:0000313" key="3">
    <source>
        <dbReference type="EMBL" id="KAJ9632666.1"/>
    </source>
</evidence>
<feature type="chain" id="PRO_5041338473" description="Fimbrial-type adhesion domain-containing protein" evidence="1">
    <location>
        <begin position="36"/>
        <end position="330"/>
    </location>
</feature>
<dbReference type="InterPro" id="IPR000259">
    <property type="entry name" value="Adhesion_dom_fimbrial"/>
</dbReference>
<reference evidence="3" key="1">
    <citation type="submission" date="2022-10" db="EMBL/GenBank/DDBJ databases">
        <title>Culturing micro-colonial fungi from biological soil crusts in the Mojave desert and describing Neophaeococcomyces mojavensis, and introducing the new genera and species Taxawa tesnikishii.</title>
        <authorList>
            <person name="Kurbessoian T."/>
            <person name="Stajich J.E."/>
        </authorList>
    </citation>
    <scope>NUCLEOTIDE SEQUENCE</scope>
    <source>
        <strain evidence="3">TK_35</strain>
    </source>
</reference>
<dbReference type="PANTHER" id="PTHR33420:SF14">
    <property type="entry name" value="TYPE 1 FIMBRIN D-MANNOSE SPECIFIC ADHESIN"/>
    <property type="match status" value="1"/>
</dbReference>